<keyword evidence="1" id="KW-0998">Cell outer membrane</keyword>
<organism evidence="3 4">
    <name type="scientific">Aliisedimentitalea scapharcae</name>
    <dbReference type="NCBI Taxonomy" id="1524259"/>
    <lineage>
        <taxon>Bacteria</taxon>
        <taxon>Pseudomonadati</taxon>
        <taxon>Pseudomonadota</taxon>
        <taxon>Alphaproteobacteria</taxon>
        <taxon>Rhodobacterales</taxon>
        <taxon>Roseobacteraceae</taxon>
        <taxon>Aliisedimentitalea</taxon>
    </lineage>
</organism>
<dbReference type="PANTHER" id="PTHR30189:SF1">
    <property type="entry name" value="LPS-ASSEMBLY PROTEIN LPTD"/>
    <property type="match status" value="1"/>
</dbReference>
<dbReference type="InterPro" id="IPR007543">
    <property type="entry name" value="LptD_C"/>
</dbReference>
<keyword evidence="1" id="KW-0472">Membrane</keyword>
<dbReference type="InterPro" id="IPR050218">
    <property type="entry name" value="LptD"/>
</dbReference>
<evidence type="ECO:0000259" key="2">
    <source>
        <dbReference type="Pfam" id="PF04453"/>
    </source>
</evidence>
<reference evidence="3 4" key="1">
    <citation type="submission" date="2023-04" db="EMBL/GenBank/DDBJ databases">
        <title>Complete genome sequence of Alisedimentitalea scapharcae.</title>
        <authorList>
            <person name="Rong J.-C."/>
            <person name="Yi M.-L."/>
            <person name="Zhao Q."/>
        </authorList>
    </citation>
    <scope>NUCLEOTIDE SEQUENCE [LARGE SCALE GENOMIC DNA]</scope>
    <source>
        <strain evidence="3 4">KCTC 42119</strain>
    </source>
</reference>
<gene>
    <name evidence="1 3" type="primary">lptD</name>
    <name evidence="3" type="ORF">QEZ52_10740</name>
</gene>
<dbReference type="HAMAP" id="MF_01411">
    <property type="entry name" value="LPS_assembly_LptD"/>
    <property type="match status" value="1"/>
</dbReference>
<accession>A0ABZ2XNX8</accession>
<comment type="subunit">
    <text evidence="1">Component of the lipopolysaccharide transport and assembly complex.</text>
</comment>
<evidence type="ECO:0000256" key="1">
    <source>
        <dbReference type="HAMAP-Rule" id="MF_01411"/>
    </source>
</evidence>
<dbReference type="EMBL" id="CP123584">
    <property type="protein sequence ID" value="WZK87112.1"/>
    <property type="molecule type" value="Genomic_DNA"/>
</dbReference>
<dbReference type="PANTHER" id="PTHR30189">
    <property type="entry name" value="LPS-ASSEMBLY PROTEIN"/>
    <property type="match status" value="1"/>
</dbReference>
<keyword evidence="1" id="KW-0732">Signal</keyword>
<evidence type="ECO:0000313" key="3">
    <source>
        <dbReference type="EMBL" id="WZK87112.1"/>
    </source>
</evidence>
<comment type="similarity">
    <text evidence="1">Belongs to the LptD family.</text>
</comment>
<sequence length="728" mass="81093" precursor="true">MIRALLLSTVVPLALAVSTLPMSAQTQPAQPSAQPQQEPQPAVLVADSVFITPDRQLIAQGNVEAFHGETRLKAQRILFDRETDTLTIDGPIRIDQGDEITILANSAEMDKALQNGLLIGARMVFQQQLQLASLQMTRVGGRYSQLYKTAVTSCHVCEDGRPPLWQIRARKITHDQLERQLYFEDAQLRILDVPIFYFPGMRLPDPTLERATGFLIPTVRTTSQLSTGIKVPYFFRLGDHKDLTLAPYLSSKTRTLDFRYRQAFRTGWVTVEGAYTDDDLEPNNSRGYLNAFGLFNLARDFRFAFDIKSVSDDAYLLDYGLPYEDRLRSEISLERARRDELIRLALVDYKSQRDGEDEDQIPTNILHFQYEKRLFPTQIGGELRLGLDAQGHRRAGSVTTPGPPATVGRDVARATVDVNWRRQWILDSGLVADWEMGVAADTFGIYDDPAYPSRSNRTIPRTALTLRLPMAAQRSTGATHFFEPIVQLGWRDVAGPQVANDESNFVEFDQGNLLALSRFPSNDVREEGLTLVYGVNWAQYLQGGWNAYATIGQVFREPADPNFSTTSGLSGTSSDILLAGQISTASGLAFTARGLLNGGLSFSKTELRGDWVSNRTKLSGTFLWLDADAAEGRAIPTSELWLDGSYDVTDFWTASANVRYDIEGSQASWAGIGLVYQNECITVDLSLNRRYTSSTSIEPSTDFGFTISLNGFSVDGGTEKYRRACKHS</sequence>
<dbReference type="Proteomes" id="UP001623232">
    <property type="component" value="Chromosome"/>
</dbReference>
<feature type="signal peptide" evidence="1">
    <location>
        <begin position="1"/>
        <end position="24"/>
    </location>
</feature>
<comment type="function">
    <text evidence="1">Involved in the assembly of lipopolysaccharide (LPS) at the surface of the outer membrane.</text>
</comment>
<dbReference type="InterPro" id="IPR020889">
    <property type="entry name" value="LipoPS_assembly_LptD"/>
</dbReference>
<feature type="chain" id="PRO_5044899022" description="LPS-assembly protein LptD" evidence="1">
    <location>
        <begin position="25"/>
        <end position="728"/>
    </location>
</feature>
<proteinExistence type="inferred from homology"/>
<protein>
    <recommendedName>
        <fullName evidence="1">LPS-assembly protein LptD</fullName>
    </recommendedName>
</protein>
<keyword evidence="4" id="KW-1185">Reference proteome</keyword>
<evidence type="ECO:0000313" key="4">
    <source>
        <dbReference type="Proteomes" id="UP001623232"/>
    </source>
</evidence>
<dbReference type="RefSeq" id="WP_406644340.1">
    <property type="nucleotide sequence ID" value="NZ_CP123584.1"/>
</dbReference>
<comment type="caution">
    <text evidence="1">Lacks conserved residue(s) required for the propagation of feature annotation.</text>
</comment>
<feature type="domain" description="LptD C-terminal" evidence="2">
    <location>
        <begin position="285"/>
        <end position="652"/>
    </location>
</feature>
<dbReference type="Pfam" id="PF04453">
    <property type="entry name" value="LptD"/>
    <property type="match status" value="1"/>
</dbReference>
<name>A0ABZ2XNX8_9RHOB</name>
<comment type="subcellular location">
    <subcellularLocation>
        <location evidence="1">Cell outer membrane</location>
    </subcellularLocation>
</comment>